<name>A0A9W6J0W2_9HYPH</name>
<dbReference type="AlphaFoldDB" id="A0A9W6J0W2"/>
<dbReference type="InterPro" id="IPR020846">
    <property type="entry name" value="MFS_dom"/>
</dbReference>
<dbReference type="PANTHER" id="PTHR11360:SF304">
    <property type="entry name" value="MFS DOMAIN-CONTAINING PROTEIN"/>
    <property type="match status" value="1"/>
</dbReference>
<dbReference type="SUPFAM" id="SSF103473">
    <property type="entry name" value="MFS general substrate transporter"/>
    <property type="match status" value="1"/>
</dbReference>
<feature type="transmembrane region" description="Helical" evidence="4">
    <location>
        <begin position="60"/>
        <end position="80"/>
    </location>
</feature>
<keyword evidence="7" id="KW-1185">Reference proteome</keyword>
<evidence type="ECO:0000256" key="1">
    <source>
        <dbReference type="ARBA" id="ARBA00022692"/>
    </source>
</evidence>
<reference evidence="6" key="2">
    <citation type="submission" date="2023-01" db="EMBL/GenBank/DDBJ databases">
        <authorList>
            <person name="Sun Q."/>
            <person name="Evtushenko L."/>
        </authorList>
    </citation>
    <scope>NUCLEOTIDE SEQUENCE</scope>
    <source>
        <strain evidence="6">VKM B-2347</strain>
    </source>
</reference>
<comment type="caution">
    <text evidence="6">The sequence shown here is derived from an EMBL/GenBank/DDBJ whole genome shotgun (WGS) entry which is preliminary data.</text>
</comment>
<protein>
    <submittedName>
        <fullName evidence="6">Oxalate/formate MFS antiporter</fullName>
    </submittedName>
</protein>
<feature type="transmembrane region" description="Helical" evidence="4">
    <location>
        <begin position="394"/>
        <end position="414"/>
    </location>
</feature>
<dbReference type="Gene3D" id="1.20.1250.20">
    <property type="entry name" value="MFS general substrate transporter like domains"/>
    <property type="match status" value="2"/>
</dbReference>
<dbReference type="InterPro" id="IPR036259">
    <property type="entry name" value="MFS_trans_sf"/>
</dbReference>
<feature type="transmembrane region" description="Helical" evidence="4">
    <location>
        <begin position="112"/>
        <end position="132"/>
    </location>
</feature>
<feature type="transmembrane region" description="Helical" evidence="4">
    <location>
        <begin position="20"/>
        <end position="40"/>
    </location>
</feature>
<evidence type="ECO:0000313" key="6">
    <source>
        <dbReference type="EMBL" id="GLK68302.1"/>
    </source>
</evidence>
<feature type="transmembrane region" description="Helical" evidence="4">
    <location>
        <begin position="144"/>
        <end position="164"/>
    </location>
</feature>
<feature type="transmembrane region" description="Helical" evidence="4">
    <location>
        <begin position="306"/>
        <end position="323"/>
    </location>
</feature>
<dbReference type="EMBL" id="BSFI01000007">
    <property type="protein sequence ID" value="GLK68302.1"/>
    <property type="molecule type" value="Genomic_DNA"/>
</dbReference>
<keyword evidence="1 4" id="KW-0812">Transmembrane</keyword>
<feature type="transmembrane region" description="Helical" evidence="4">
    <location>
        <begin position="87"/>
        <end position="106"/>
    </location>
</feature>
<accession>A0A9W6J0W2</accession>
<sequence length="438" mass="46834">METSIQAGGSAPRVSDGFRWTQLAVGVLCMVMIANLQYGWTFFVPDIQKKFGWDRAAIQWAFTLFVLFETWLVPIEGWFVDKYGPRLVVMFGGVLCGVGWVINGYADSLSQFYLGQIIAGIGAGAVYGTCVGNALKWFPDKRGLAAGITAAGFGAGSALTVAPIQSMIANSGFQAAFINFGIGQAVIILIAAFFLLGPKAGQVPAPIVNSAIIQSRRNYSPTEVLKQPIFWLMYLMFVAVGAGGLMVTANLKPIAADFGIDKLDVTLVGLTMTTVTFAATIDRILNGLTRPFFGWISDKIGRENTMFIAFGFEGVGIYMLYLYGHDPVMFVILTGLVFFAWGEIYSLFPSTCTDTFGSKFAATNAGLLYTAKGTAALLVPFANILQQSSGSWDGVFLVAAGANIAASLLAIGVLKPWRRSIVANARAETQPTPSVAAV</sequence>
<organism evidence="6 7">
    <name type="scientific">Hansschlegelia plantiphila</name>
    <dbReference type="NCBI Taxonomy" id="374655"/>
    <lineage>
        <taxon>Bacteria</taxon>
        <taxon>Pseudomonadati</taxon>
        <taxon>Pseudomonadota</taxon>
        <taxon>Alphaproteobacteria</taxon>
        <taxon>Hyphomicrobiales</taxon>
        <taxon>Methylopilaceae</taxon>
        <taxon>Hansschlegelia</taxon>
    </lineage>
</organism>
<dbReference type="Proteomes" id="UP001143372">
    <property type="component" value="Unassembled WGS sequence"/>
</dbReference>
<evidence type="ECO:0000259" key="5">
    <source>
        <dbReference type="PROSITE" id="PS50850"/>
    </source>
</evidence>
<dbReference type="NCBIfam" id="TIGR04259">
    <property type="entry name" value="oxa_formateAnti"/>
    <property type="match status" value="1"/>
</dbReference>
<evidence type="ECO:0000256" key="4">
    <source>
        <dbReference type="SAM" id="Phobius"/>
    </source>
</evidence>
<dbReference type="GO" id="GO:0016020">
    <property type="term" value="C:membrane"/>
    <property type="evidence" value="ECO:0007669"/>
    <property type="project" value="InterPro"/>
</dbReference>
<dbReference type="PANTHER" id="PTHR11360">
    <property type="entry name" value="MONOCARBOXYLATE TRANSPORTER"/>
    <property type="match status" value="1"/>
</dbReference>
<feature type="transmembrane region" description="Helical" evidence="4">
    <location>
        <begin position="176"/>
        <end position="196"/>
    </location>
</feature>
<feature type="transmembrane region" description="Helical" evidence="4">
    <location>
        <begin position="360"/>
        <end position="382"/>
    </location>
</feature>
<dbReference type="RefSeq" id="WP_271168518.1">
    <property type="nucleotide sequence ID" value="NZ_BSFI01000007.1"/>
</dbReference>
<dbReference type="InterPro" id="IPR026355">
    <property type="entry name" value="Oxa/Form_antiport"/>
</dbReference>
<dbReference type="Pfam" id="PF07690">
    <property type="entry name" value="MFS_1"/>
    <property type="match status" value="1"/>
</dbReference>
<gene>
    <name evidence="6" type="ORF">GCM10008179_19400</name>
</gene>
<dbReference type="InterPro" id="IPR011701">
    <property type="entry name" value="MFS"/>
</dbReference>
<evidence type="ECO:0000313" key="7">
    <source>
        <dbReference type="Proteomes" id="UP001143372"/>
    </source>
</evidence>
<dbReference type="CDD" id="cd17353">
    <property type="entry name" value="MFS_OFA_like"/>
    <property type="match status" value="1"/>
</dbReference>
<dbReference type="PROSITE" id="PS50850">
    <property type="entry name" value="MFS"/>
    <property type="match status" value="1"/>
</dbReference>
<evidence type="ECO:0000256" key="2">
    <source>
        <dbReference type="ARBA" id="ARBA00022989"/>
    </source>
</evidence>
<evidence type="ECO:0000256" key="3">
    <source>
        <dbReference type="ARBA" id="ARBA00023136"/>
    </source>
</evidence>
<proteinExistence type="predicted"/>
<dbReference type="InterPro" id="IPR050327">
    <property type="entry name" value="Proton-linked_MCT"/>
</dbReference>
<reference evidence="6" key="1">
    <citation type="journal article" date="2014" name="Int. J. Syst. Evol. Microbiol.">
        <title>Complete genome sequence of Corynebacterium casei LMG S-19264T (=DSM 44701T), isolated from a smear-ripened cheese.</title>
        <authorList>
            <consortium name="US DOE Joint Genome Institute (JGI-PGF)"/>
            <person name="Walter F."/>
            <person name="Albersmeier A."/>
            <person name="Kalinowski J."/>
            <person name="Ruckert C."/>
        </authorList>
    </citation>
    <scope>NUCLEOTIDE SEQUENCE</scope>
    <source>
        <strain evidence="6">VKM B-2347</strain>
    </source>
</reference>
<feature type="domain" description="Major facilitator superfamily (MFS) profile" evidence="5">
    <location>
        <begin position="1"/>
        <end position="418"/>
    </location>
</feature>
<feature type="transmembrane region" description="Helical" evidence="4">
    <location>
        <begin position="267"/>
        <end position="285"/>
    </location>
</feature>
<keyword evidence="3 4" id="KW-0472">Membrane</keyword>
<dbReference type="GO" id="GO:0019531">
    <property type="term" value="F:oxalate transmembrane transporter activity"/>
    <property type="evidence" value="ECO:0007669"/>
    <property type="project" value="InterPro"/>
</dbReference>
<feature type="transmembrane region" description="Helical" evidence="4">
    <location>
        <begin position="329"/>
        <end position="348"/>
    </location>
</feature>
<feature type="transmembrane region" description="Helical" evidence="4">
    <location>
        <begin position="229"/>
        <end position="247"/>
    </location>
</feature>
<keyword evidence="2 4" id="KW-1133">Transmembrane helix</keyword>